<dbReference type="InterPro" id="IPR011010">
    <property type="entry name" value="DNA_brk_join_enz"/>
</dbReference>
<proteinExistence type="predicted"/>
<reference evidence="2" key="1">
    <citation type="submission" date="2017-11" db="EMBL/GenBank/DDBJ databases">
        <authorList>
            <person name="Wibberg D."/>
        </authorList>
    </citation>
    <scope>NUCLEOTIDE SEQUENCE [LARGE SCALE GENOMIC DNA]</scope>
</reference>
<name>A0A2N9BM68_STRCX</name>
<protein>
    <recommendedName>
        <fullName evidence="3">Phage integrase family protein</fullName>
    </recommendedName>
</protein>
<dbReference type="EMBL" id="LT963352">
    <property type="protein sequence ID" value="SOR84460.1"/>
    <property type="molecule type" value="Genomic_DNA"/>
</dbReference>
<keyword evidence="2" id="KW-1185">Reference proteome</keyword>
<dbReference type="GO" id="GO:0003677">
    <property type="term" value="F:DNA binding"/>
    <property type="evidence" value="ECO:0007669"/>
    <property type="project" value="InterPro"/>
</dbReference>
<organism evidence="1 2">
    <name type="scientific">Streptomyces chartreusis NRRL 3882</name>
    <dbReference type="NCBI Taxonomy" id="1079985"/>
    <lineage>
        <taxon>Bacteria</taxon>
        <taxon>Bacillati</taxon>
        <taxon>Actinomycetota</taxon>
        <taxon>Actinomycetes</taxon>
        <taxon>Kitasatosporales</taxon>
        <taxon>Streptomycetaceae</taxon>
        <taxon>Streptomyces</taxon>
    </lineage>
</organism>
<evidence type="ECO:0000313" key="1">
    <source>
        <dbReference type="EMBL" id="SOR84460.1"/>
    </source>
</evidence>
<dbReference type="RefSeq" id="WP_010047481.1">
    <property type="nucleotide sequence ID" value="NZ_LT962942.1"/>
</dbReference>
<dbReference type="Proteomes" id="UP000235464">
    <property type="component" value="Chromosome I"/>
</dbReference>
<dbReference type="SUPFAM" id="SSF56349">
    <property type="entry name" value="DNA breaking-rejoining enzymes"/>
    <property type="match status" value="1"/>
</dbReference>
<accession>A0A2N9BM68</accession>
<dbReference type="AlphaFoldDB" id="A0A2N9BM68"/>
<gene>
    <name evidence="1" type="ORF">SCNRRL3882_7905</name>
</gene>
<sequence length="629" mass="69673">MLEFNPRHPAVLAAGVHLPPTPRKVPTQRARGQVLRALAAFGAAEHLPDDFAQWAVEDFHRYIAERRRTTDDTAVRAHITVIKLLHQFAPVLTTGLPADPWPGQTGAKVLGLVRESKLRTAVVEPRTWFPLIRAAWTYVDVFGPDILRARAHWKNLQTTRLHLGAAQQRRRLDAWLADPASRVPVWHPADPLRHPRATTPVNWALLTAVLGLAGSSNLFAPGTAAGRLARARVTELVAAGHTQPGLLPDLTEVERPDGTRGPWRHSLHPLALWIEYTALRNAAFVLVVGLSMMRNIEVRDILKDSVVEYYGSPAVKATKHKLDPDLPIRHWWIIEPVAKAIATAAELSIDDEYAFASVQAKSPINHFDSGDAITCFVQHVNDNRHVTGLPQIPEQKLAPHMFRRTMAMLTRDFPGSEIAVGMQLKHVSTRALANTTTQGYTEPAPAWAEHLRTAISERRFERLAELFAADGRGEPIGDGPGADRLRETFAAIRAKAAEMKATSQAQRGDLRVELDLLRRTRLSVRFGKLNHCTMDDANPVGAKCLEDAIVPEGHQGPLIDRCQPSRCANSVIAPAHLPIWTAERASLTDLLTTRKLPPNRRALLTEQLHEVDRVVRKAPDAPSNGVRQD</sequence>
<evidence type="ECO:0008006" key="3">
    <source>
        <dbReference type="Google" id="ProtNLM"/>
    </source>
</evidence>
<evidence type="ECO:0000313" key="2">
    <source>
        <dbReference type="Proteomes" id="UP000235464"/>
    </source>
</evidence>